<evidence type="ECO:0000256" key="15">
    <source>
        <dbReference type="ARBA" id="ARBA00023136"/>
    </source>
</evidence>
<evidence type="ECO:0000313" key="23">
    <source>
        <dbReference type="Proteomes" id="UP000799441"/>
    </source>
</evidence>
<dbReference type="PANTHER" id="PTHR15071:SF13">
    <property type="entry name" value="AUTOPHAGY-RELATED PROTEIN 27"/>
    <property type="match status" value="1"/>
</dbReference>
<dbReference type="PROSITE" id="PS51914">
    <property type="entry name" value="MRH"/>
    <property type="match status" value="1"/>
</dbReference>
<evidence type="ECO:0000256" key="7">
    <source>
        <dbReference type="ARBA" id="ARBA00022448"/>
    </source>
</evidence>
<organism evidence="22 23">
    <name type="scientific">Polychaeton citri CBS 116435</name>
    <dbReference type="NCBI Taxonomy" id="1314669"/>
    <lineage>
        <taxon>Eukaryota</taxon>
        <taxon>Fungi</taxon>
        <taxon>Dikarya</taxon>
        <taxon>Ascomycota</taxon>
        <taxon>Pezizomycotina</taxon>
        <taxon>Dothideomycetes</taxon>
        <taxon>Dothideomycetidae</taxon>
        <taxon>Capnodiales</taxon>
        <taxon>Capnodiaceae</taxon>
        <taxon>Polychaeton</taxon>
    </lineage>
</organism>
<feature type="signal peptide" evidence="20">
    <location>
        <begin position="1"/>
        <end position="19"/>
    </location>
</feature>
<evidence type="ECO:0000256" key="2">
    <source>
        <dbReference type="ARBA" id="ARBA00004358"/>
    </source>
</evidence>
<evidence type="ECO:0000256" key="18">
    <source>
        <dbReference type="SAM" id="MobiDB-lite"/>
    </source>
</evidence>
<keyword evidence="15 19" id="KW-0472">Membrane</keyword>
<comment type="subcellular location">
    <subcellularLocation>
        <location evidence="2">Cytoplasmic vesicle membrane</location>
        <topology evidence="2">Single-pass type I membrane protein</topology>
    </subcellularLocation>
    <subcellularLocation>
        <location evidence="4">Golgi apparatus membrane</location>
        <topology evidence="4">Single-pass type I membrane protein</topology>
    </subcellularLocation>
    <subcellularLocation>
        <location evidence="1">Mitochondrion membrane</location>
        <topology evidence="1">Single-pass membrane protein</topology>
    </subcellularLocation>
    <subcellularLocation>
        <location evidence="3">Preautophagosomal structure membrane</location>
        <topology evidence="3">Single-pass type I membrane protein</topology>
    </subcellularLocation>
</comment>
<evidence type="ECO:0000256" key="4">
    <source>
        <dbReference type="ARBA" id="ARBA00004614"/>
    </source>
</evidence>
<keyword evidence="8 19" id="KW-0812">Transmembrane</keyword>
<evidence type="ECO:0000256" key="20">
    <source>
        <dbReference type="SAM" id="SignalP"/>
    </source>
</evidence>
<dbReference type="GO" id="GO:0015031">
    <property type="term" value="P:protein transport"/>
    <property type="evidence" value="ECO:0007669"/>
    <property type="project" value="UniProtKB-KW"/>
</dbReference>
<reference evidence="22" key="1">
    <citation type="journal article" date="2020" name="Stud. Mycol.">
        <title>101 Dothideomycetes genomes: a test case for predicting lifestyles and emergence of pathogens.</title>
        <authorList>
            <person name="Haridas S."/>
            <person name="Albert R."/>
            <person name="Binder M."/>
            <person name="Bloem J."/>
            <person name="Labutti K."/>
            <person name="Salamov A."/>
            <person name="Andreopoulos B."/>
            <person name="Baker S."/>
            <person name="Barry K."/>
            <person name="Bills G."/>
            <person name="Bluhm B."/>
            <person name="Cannon C."/>
            <person name="Castanera R."/>
            <person name="Culley D."/>
            <person name="Daum C."/>
            <person name="Ezra D."/>
            <person name="Gonzalez J."/>
            <person name="Henrissat B."/>
            <person name="Kuo A."/>
            <person name="Liang C."/>
            <person name="Lipzen A."/>
            <person name="Lutzoni F."/>
            <person name="Magnuson J."/>
            <person name="Mondo S."/>
            <person name="Nolan M."/>
            <person name="Ohm R."/>
            <person name="Pangilinan J."/>
            <person name="Park H.-J."/>
            <person name="Ramirez L."/>
            <person name="Alfaro M."/>
            <person name="Sun H."/>
            <person name="Tritt A."/>
            <person name="Yoshinaga Y."/>
            <person name="Zwiers L.-H."/>
            <person name="Turgeon B."/>
            <person name="Goodwin S."/>
            <person name="Spatafora J."/>
            <person name="Crous P."/>
            <person name="Grigoriev I."/>
        </authorList>
    </citation>
    <scope>NUCLEOTIDE SEQUENCE</scope>
    <source>
        <strain evidence="22">CBS 116435</strain>
    </source>
</reference>
<keyword evidence="17" id="KW-0968">Cytoplasmic vesicle</keyword>
<dbReference type="InterPro" id="IPR009011">
    <property type="entry name" value="Man6P_isomerase_rcpt-bd_dom_sf"/>
</dbReference>
<evidence type="ECO:0000256" key="9">
    <source>
        <dbReference type="ARBA" id="ARBA00022729"/>
    </source>
</evidence>
<evidence type="ECO:0000256" key="10">
    <source>
        <dbReference type="ARBA" id="ARBA00022927"/>
    </source>
</evidence>
<feature type="region of interest" description="Disordered" evidence="18">
    <location>
        <begin position="196"/>
        <end position="234"/>
    </location>
</feature>
<keyword evidence="23" id="KW-1185">Reference proteome</keyword>
<evidence type="ECO:0000313" key="22">
    <source>
        <dbReference type="EMBL" id="KAF2726384.1"/>
    </source>
</evidence>
<name>A0A9P4QH63_9PEZI</name>
<evidence type="ECO:0000256" key="1">
    <source>
        <dbReference type="ARBA" id="ARBA00004304"/>
    </source>
</evidence>
<dbReference type="EMBL" id="MU003765">
    <property type="protein sequence ID" value="KAF2726384.1"/>
    <property type="molecule type" value="Genomic_DNA"/>
</dbReference>
<evidence type="ECO:0000256" key="16">
    <source>
        <dbReference type="ARBA" id="ARBA00023157"/>
    </source>
</evidence>
<feature type="compositionally biased region" description="Acidic residues" evidence="18">
    <location>
        <begin position="205"/>
        <end position="220"/>
    </location>
</feature>
<feature type="chain" id="PRO_5040170407" description="Autophagy-related protein 27" evidence="20">
    <location>
        <begin position="20"/>
        <end position="355"/>
    </location>
</feature>
<evidence type="ECO:0000256" key="5">
    <source>
        <dbReference type="ARBA" id="ARBA00005363"/>
    </source>
</evidence>
<keyword evidence="10" id="KW-0653">Protein transport</keyword>
<gene>
    <name evidence="22" type="ORF">K431DRAFT_280417</name>
</gene>
<feature type="domain" description="MRH" evidence="21">
    <location>
        <begin position="22"/>
        <end position="261"/>
    </location>
</feature>
<keyword evidence="12" id="KW-0072">Autophagy</keyword>
<dbReference type="AlphaFoldDB" id="A0A9P4QH63"/>
<evidence type="ECO:0000256" key="13">
    <source>
        <dbReference type="ARBA" id="ARBA00023034"/>
    </source>
</evidence>
<feature type="transmembrane region" description="Helical" evidence="19">
    <location>
        <begin position="281"/>
        <end position="305"/>
    </location>
</feature>
<evidence type="ECO:0000256" key="19">
    <source>
        <dbReference type="SAM" id="Phobius"/>
    </source>
</evidence>
<keyword evidence="14" id="KW-0496">Mitochondrion</keyword>
<dbReference type="GO" id="GO:0000139">
    <property type="term" value="C:Golgi membrane"/>
    <property type="evidence" value="ECO:0007669"/>
    <property type="project" value="UniProtKB-SubCell"/>
</dbReference>
<sequence length="355" mass="38995">MPSIRRTLFLALPVAGALAGQHDCSAIVTDGKKFNLKKLAGPKTVHQILPPYPGVTNTTFTVDICAPLREESSVPEKERCSGGTYVCAKEYVRTDGVELLYRVKDIAGQYTTSHGRALDPKYTRLKGSADHANADREGLRVELNGGKFPKEKTGRKQKAVFEFICDHDLDGNEGFGNEAEGDAEALMVLGMAVNGTALQRREGEEKDGDDGGDDDDDDDEKPMPNPYDEGKSLQFDSYKIEGSDEVEVLRLTWKTKYACEDSAGKGDEDDSPDGGKRPGSWGFFTWFLIIAFLLAATYIIFGSWLNYNRYGARGWDLIPHGDTIRDFPYLVKDWGQNAADRLRGGPAGRGGYSAV</sequence>
<evidence type="ECO:0000256" key="8">
    <source>
        <dbReference type="ARBA" id="ARBA00022692"/>
    </source>
</evidence>
<evidence type="ECO:0000256" key="12">
    <source>
        <dbReference type="ARBA" id="ARBA00023006"/>
    </source>
</evidence>
<dbReference type="GO" id="GO:0034045">
    <property type="term" value="C:phagophore assembly site membrane"/>
    <property type="evidence" value="ECO:0007669"/>
    <property type="project" value="UniProtKB-SubCell"/>
</dbReference>
<dbReference type="Pfam" id="PF09451">
    <property type="entry name" value="ATG27"/>
    <property type="match status" value="1"/>
</dbReference>
<keyword evidence="7" id="KW-0813">Transport</keyword>
<keyword evidence="16" id="KW-1015">Disulfide bond</keyword>
<evidence type="ECO:0000256" key="6">
    <source>
        <dbReference type="ARBA" id="ARBA00013776"/>
    </source>
</evidence>
<comment type="caution">
    <text evidence="22">The sequence shown here is derived from an EMBL/GenBank/DDBJ whole genome shotgun (WGS) entry which is preliminary data.</text>
</comment>
<dbReference type="InterPro" id="IPR044865">
    <property type="entry name" value="MRH_dom"/>
</dbReference>
<keyword evidence="11 19" id="KW-1133">Transmembrane helix</keyword>
<dbReference type="GO" id="GO:0006914">
    <property type="term" value="P:autophagy"/>
    <property type="evidence" value="ECO:0007669"/>
    <property type="project" value="UniProtKB-KW"/>
</dbReference>
<protein>
    <recommendedName>
        <fullName evidence="6">Autophagy-related protein 27</fullName>
    </recommendedName>
</protein>
<evidence type="ECO:0000256" key="3">
    <source>
        <dbReference type="ARBA" id="ARBA00004472"/>
    </source>
</evidence>
<evidence type="ECO:0000256" key="11">
    <source>
        <dbReference type="ARBA" id="ARBA00022989"/>
    </source>
</evidence>
<dbReference type="GO" id="GO:0031966">
    <property type="term" value="C:mitochondrial membrane"/>
    <property type="evidence" value="ECO:0007669"/>
    <property type="project" value="UniProtKB-SubCell"/>
</dbReference>
<proteinExistence type="inferred from homology"/>
<accession>A0A9P4QH63</accession>
<dbReference type="PANTHER" id="PTHR15071">
    <property type="entry name" value="MANNOSE-6-PHOSPHATE RECEPTOR FAMILY MEMBER"/>
    <property type="match status" value="1"/>
</dbReference>
<dbReference type="GO" id="GO:0030659">
    <property type="term" value="C:cytoplasmic vesicle membrane"/>
    <property type="evidence" value="ECO:0007669"/>
    <property type="project" value="UniProtKB-SubCell"/>
</dbReference>
<keyword evidence="13" id="KW-0333">Golgi apparatus</keyword>
<evidence type="ECO:0000256" key="17">
    <source>
        <dbReference type="ARBA" id="ARBA00023329"/>
    </source>
</evidence>
<evidence type="ECO:0000256" key="14">
    <source>
        <dbReference type="ARBA" id="ARBA00023128"/>
    </source>
</evidence>
<dbReference type="Gene3D" id="2.70.130.10">
    <property type="entry name" value="Mannose-6-phosphate receptor binding domain"/>
    <property type="match status" value="1"/>
</dbReference>
<dbReference type="InterPro" id="IPR018939">
    <property type="entry name" value="Autophagy-rel_prot_27"/>
</dbReference>
<dbReference type="OrthoDB" id="29460at2759"/>
<evidence type="ECO:0000259" key="21">
    <source>
        <dbReference type="PROSITE" id="PS51914"/>
    </source>
</evidence>
<keyword evidence="9 20" id="KW-0732">Signal</keyword>
<comment type="similarity">
    <text evidence="5">Belongs to the ATG27 family.</text>
</comment>
<dbReference type="Proteomes" id="UP000799441">
    <property type="component" value="Unassembled WGS sequence"/>
</dbReference>